<reference evidence="2 3" key="1">
    <citation type="submission" date="2018-10" db="EMBL/GenBank/DDBJ databases">
        <title>Proposal of Lysobacter pythonis sp. nov. isolated from royal pythons (Python regius).</title>
        <authorList>
            <person name="Hans-Juergen B."/>
            <person name="Huptas C."/>
            <person name="Sandra B."/>
            <person name="Igor L."/>
            <person name="Joachim S."/>
            <person name="Siegfried S."/>
            <person name="Mareike W."/>
            <person name="Peter K."/>
        </authorList>
    </citation>
    <scope>NUCLEOTIDE SEQUENCE [LARGE SCALE GENOMIC DNA]</scope>
    <source>
        <strain evidence="2 3">4284/11</strain>
    </source>
</reference>
<dbReference type="OrthoDB" id="5951414at2"/>
<feature type="transmembrane region" description="Helical" evidence="1">
    <location>
        <begin position="97"/>
        <end position="116"/>
    </location>
</feature>
<keyword evidence="3" id="KW-1185">Reference proteome</keyword>
<keyword evidence="1" id="KW-0812">Transmembrane</keyword>
<evidence type="ECO:0000313" key="2">
    <source>
        <dbReference type="EMBL" id="RMH93575.1"/>
    </source>
</evidence>
<feature type="transmembrane region" description="Helical" evidence="1">
    <location>
        <begin position="143"/>
        <end position="164"/>
    </location>
</feature>
<gene>
    <name evidence="2" type="ORF">EBB59_04860</name>
</gene>
<dbReference type="AlphaFoldDB" id="A0A3M2HZN5"/>
<comment type="caution">
    <text evidence="2">The sequence shown here is derived from an EMBL/GenBank/DDBJ whole genome shotgun (WGS) entry which is preliminary data.</text>
</comment>
<organism evidence="2 3">
    <name type="scientific">Solilutibacter pythonis</name>
    <dbReference type="NCBI Taxonomy" id="2483112"/>
    <lineage>
        <taxon>Bacteria</taxon>
        <taxon>Pseudomonadati</taxon>
        <taxon>Pseudomonadota</taxon>
        <taxon>Gammaproteobacteria</taxon>
        <taxon>Lysobacterales</taxon>
        <taxon>Lysobacteraceae</taxon>
        <taxon>Solilutibacter</taxon>
    </lineage>
</organism>
<keyword evidence="1" id="KW-1133">Transmembrane helix</keyword>
<protein>
    <submittedName>
        <fullName evidence="2">Uncharacterized protein</fullName>
    </submittedName>
</protein>
<feature type="transmembrane region" description="Helical" evidence="1">
    <location>
        <begin position="260"/>
        <end position="279"/>
    </location>
</feature>
<accession>A0A3M2HZN5</accession>
<sequence length="299" mass="31469">MHRPTSRPAIGGFHALAGALAGGFRHWRLLLLWWLAGLLPAALAAQSLSSLMNRAFGFHPEAGRIAADTDVAALADGLMGLGDNAANAFSGVLSGTAFAFLLATLLAPWAAGMLVASLREGRALAFGELWLGGWREYGRMLRLWLVALLPSALAGMTVILAFIWAWQGEERQILEATARQRGHIALAIAAIAGLLVYANLEAGRAAFVRDPALRSAFHAWLRGLRLLCQRPFAVLLAVALTLAASLALNALPLMAAPAHASGTAMLLATQLAVLAMGWLRVARLSALSAITPASTPPAR</sequence>
<feature type="transmembrane region" description="Helical" evidence="1">
    <location>
        <begin position="184"/>
        <end position="200"/>
    </location>
</feature>
<evidence type="ECO:0000313" key="3">
    <source>
        <dbReference type="Proteomes" id="UP000275012"/>
    </source>
</evidence>
<evidence type="ECO:0000256" key="1">
    <source>
        <dbReference type="SAM" id="Phobius"/>
    </source>
</evidence>
<dbReference type="Proteomes" id="UP000275012">
    <property type="component" value="Unassembled WGS sequence"/>
</dbReference>
<proteinExistence type="predicted"/>
<dbReference type="EMBL" id="RFLY01000005">
    <property type="protein sequence ID" value="RMH93575.1"/>
    <property type="molecule type" value="Genomic_DNA"/>
</dbReference>
<keyword evidence="1" id="KW-0472">Membrane</keyword>
<name>A0A3M2HZN5_9GAMM</name>
<feature type="transmembrane region" description="Helical" evidence="1">
    <location>
        <begin position="232"/>
        <end position="254"/>
    </location>
</feature>